<organism evidence="2 3">
    <name type="scientific">Periconia macrospinosa</name>
    <dbReference type="NCBI Taxonomy" id="97972"/>
    <lineage>
        <taxon>Eukaryota</taxon>
        <taxon>Fungi</taxon>
        <taxon>Dikarya</taxon>
        <taxon>Ascomycota</taxon>
        <taxon>Pezizomycotina</taxon>
        <taxon>Dothideomycetes</taxon>
        <taxon>Pleosporomycetidae</taxon>
        <taxon>Pleosporales</taxon>
        <taxon>Massarineae</taxon>
        <taxon>Periconiaceae</taxon>
        <taxon>Periconia</taxon>
    </lineage>
</organism>
<evidence type="ECO:0000256" key="1">
    <source>
        <dbReference type="SAM" id="MobiDB-lite"/>
    </source>
</evidence>
<accession>A0A2V1DS02</accession>
<feature type="region of interest" description="Disordered" evidence="1">
    <location>
        <begin position="1"/>
        <end position="31"/>
    </location>
</feature>
<reference evidence="2 3" key="1">
    <citation type="journal article" date="2018" name="Sci. Rep.">
        <title>Comparative genomics provides insights into the lifestyle and reveals functional heterogeneity of dark septate endophytic fungi.</title>
        <authorList>
            <person name="Knapp D.G."/>
            <person name="Nemeth J.B."/>
            <person name="Barry K."/>
            <person name="Hainaut M."/>
            <person name="Henrissat B."/>
            <person name="Johnson J."/>
            <person name="Kuo A."/>
            <person name="Lim J.H.P."/>
            <person name="Lipzen A."/>
            <person name="Nolan M."/>
            <person name="Ohm R.A."/>
            <person name="Tamas L."/>
            <person name="Grigoriev I.V."/>
            <person name="Spatafora J.W."/>
            <person name="Nagy L.G."/>
            <person name="Kovacs G.M."/>
        </authorList>
    </citation>
    <scope>NUCLEOTIDE SEQUENCE [LARGE SCALE GENOMIC DNA]</scope>
    <source>
        <strain evidence="2 3">DSE2036</strain>
    </source>
</reference>
<name>A0A2V1DS02_9PLEO</name>
<evidence type="ECO:0000313" key="2">
    <source>
        <dbReference type="EMBL" id="PVI00881.1"/>
    </source>
</evidence>
<dbReference type="CDD" id="cd00590">
    <property type="entry name" value="RRM_SF"/>
    <property type="match status" value="1"/>
</dbReference>
<protein>
    <recommendedName>
        <fullName evidence="4">RRM domain-containing protein</fullName>
    </recommendedName>
</protein>
<dbReference type="SUPFAM" id="SSF54928">
    <property type="entry name" value="RNA-binding domain, RBD"/>
    <property type="match status" value="1"/>
</dbReference>
<dbReference type="InterPro" id="IPR035979">
    <property type="entry name" value="RBD_domain_sf"/>
</dbReference>
<evidence type="ECO:0000313" key="3">
    <source>
        <dbReference type="Proteomes" id="UP000244855"/>
    </source>
</evidence>
<dbReference type="GO" id="GO:0003676">
    <property type="term" value="F:nucleic acid binding"/>
    <property type="evidence" value="ECO:0007669"/>
    <property type="project" value="InterPro"/>
</dbReference>
<dbReference type="OrthoDB" id="1049195at2759"/>
<keyword evidence="3" id="KW-1185">Reference proteome</keyword>
<dbReference type="AlphaFoldDB" id="A0A2V1DS02"/>
<dbReference type="Proteomes" id="UP000244855">
    <property type="component" value="Unassembled WGS sequence"/>
</dbReference>
<dbReference type="InterPro" id="IPR012677">
    <property type="entry name" value="Nucleotide-bd_a/b_plait_sf"/>
</dbReference>
<proteinExistence type="predicted"/>
<gene>
    <name evidence="2" type="ORF">DM02DRAFT_526049</name>
</gene>
<sequence>MDKLRQLSPKKRLPHSIQIPPFPNKQDKHPVVSSQTTRVAVELSKFPPTFTKSDIHAMFHGYRIENDVAVGNVPRFLYPLRATVFFADLNEAINAVRCLHGKLVGTRHVEVKLIDSQKEKGREKEVKRLAEELKSCIIKVAQENDPHLKTAIVEIREFQKGNTNYAFLQSRAPITPDKSQGRQHAFLARNITKWQLVAGGAADLDLAKLKQDPEYDVRIEALEDLWKVVEGFAVTLGVWKEWEGSWMVDLGMVRGQEGNEVKCGWRGWG</sequence>
<dbReference type="EMBL" id="KZ805366">
    <property type="protein sequence ID" value="PVI00881.1"/>
    <property type="molecule type" value="Genomic_DNA"/>
</dbReference>
<dbReference type="Gene3D" id="3.30.70.330">
    <property type="match status" value="1"/>
</dbReference>
<evidence type="ECO:0008006" key="4">
    <source>
        <dbReference type="Google" id="ProtNLM"/>
    </source>
</evidence>